<dbReference type="EMBL" id="JACJVR010000119">
    <property type="protein sequence ID" value="MBB6695250.1"/>
    <property type="molecule type" value="Genomic_DNA"/>
</dbReference>
<reference evidence="2 3" key="1">
    <citation type="submission" date="2020-08" db="EMBL/GenBank/DDBJ databases">
        <title>Cohnella phylogeny.</title>
        <authorList>
            <person name="Dunlap C."/>
        </authorList>
    </citation>
    <scope>NUCLEOTIDE SEQUENCE [LARGE SCALE GENOMIC DNA]</scope>
    <source>
        <strain evidence="2 3">DSM 25239</strain>
    </source>
</reference>
<dbReference type="PANTHER" id="PTHR33990">
    <property type="entry name" value="PROTEIN YJDN-RELATED"/>
    <property type="match status" value="1"/>
</dbReference>
<feature type="domain" description="PhnB-like" evidence="1">
    <location>
        <begin position="3"/>
        <end position="115"/>
    </location>
</feature>
<organism evidence="2 3">
    <name type="scientific">Cohnella xylanilytica</name>
    <dbReference type="NCBI Taxonomy" id="557555"/>
    <lineage>
        <taxon>Bacteria</taxon>
        <taxon>Bacillati</taxon>
        <taxon>Bacillota</taxon>
        <taxon>Bacilli</taxon>
        <taxon>Bacillales</taxon>
        <taxon>Paenibacillaceae</taxon>
        <taxon>Cohnella</taxon>
    </lineage>
</organism>
<name>A0A841UBF7_9BACL</name>
<accession>A0A841UBF7</accession>
<evidence type="ECO:0000259" key="1">
    <source>
        <dbReference type="Pfam" id="PF06983"/>
    </source>
</evidence>
<dbReference type="InterPro" id="IPR029068">
    <property type="entry name" value="Glyas_Bleomycin-R_OHBP_Dase"/>
</dbReference>
<protein>
    <submittedName>
        <fullName evidence="2">VOC family protein</fullName>
    </submittedName>
</protein>
<comment type="caution">
    <text evidence="2">The sequence shown here is derived from an EMBL/GenBank/DDBJ whole genome shotgun (WGS) entry which is preliminary data.</text>
</comment>
<dbReference type="Gene3D" id="3.10.180.10">
    <property type="entry name" value="2,3-Dihydroxybiphenyl 1,2-Dioxygenase, domain 1"/>
    <property type="match status" value="1"/>
</dbReference>
<keyword evidence="3" id="KW-1185">Reference proteome</keyword>
<gene>
    <name evidence="2" type="ORF">H7B90_28030</name>
</gene>
<evidence type="ECO:0000313" key="3">
    <source>
        <dbReference type="Proteomes" id="UP000553776"/>
    </source>
</evidence>
<dbReference type="Proteomes" id="UP000553776">
    <property type="component" value="Unassembled WGS sequence"/>
</dbReference>
<dbReference type="InterPro" id="IPR009725">
    <property type="entry name" value="3_dmu_93_MTrfase"/>
</dbReference>
<dbReference type="CDD" id="cd06588">
    <property type="entry name" value="PhnB_like"/>
    <property type="match status" value="1"/>
</dbReference>
<dbReference type="Pfam" id="PF06983">
    <property type="entry name" value="3-dmu-9_3-mt"/>
    <property type="match status" value="1"/>
</dbReference>
<dbReference type="PIRSF" id="PIRSF021700">
    <property type="entry name" value="3_dmu_93_MTrfase"/>
    <property type="match status" value="1"/>
</dbReference>
<dbReference type="AlphaFoldDB" id="A0A841UBF7"/>
<dbReference type="InterPro" id="IPR028973">
    <property type="entry name" value="PhnB-like"/>
</dbReference>
<sequence>MPKITPHLCFDHQAEEAVGFYVSAFRHSAVLNVTRYGDGGMGPPGSVRTIRFHLNGQEIIAVNGGPSFRFGDGLSLYVSCENQEEIDELWDKLSEGGTRETCGWLKDKFGVYWQIAPRIAWEMVNDPDPDKSRRAMEAIDRMTKIEIDPLVRAYNGL</sequence>
<dbReference type="SUPFAM" id="SSF54593">
    <property type="entry name" value="Glyoxalase/Bleomycin resistance protein/Dihydroxybiphenyl dioxygenase"/>
    <property type="match status" value="1"/>
</dbReference>
<proteinExistence type="predicted"/>
<evidence type="ECO:0000313" key="2">
    <source>
        <dbReference type="EMBL" id="MBB6695250.1"/>
    </source>
</evidence>